<feature type="region of interest" description="Disordered" evidence="1">
    <location>
        <begin position="137"/>
        <end position="166"/>
    </location>
</feature>
<dbReference type="EMBL" id="JANBPY010001741">
    <property type="protein sequence ID" value="KAJ1958878.1"/>
    <property type="molecule type" value="Genomic_DNA"/>
</dbReference>
<feature type="region of interest" description="Disordered" evidence="1">
    <location>
        <begin position="72"/>
        <end position="123"/>
    </location>
</feature>
<feature type="compositionally biased region" description="Low complexity" evidence="1">
    <location>
        <begin position="550"/>
        <end position="569"/>
    </location>
</feature>
<feature type="compositionally biased region" description="Polar residues" evidence="1">
    <location>
        <begin position="44"/>
        <end position="55"/>
    </location>
</feature>
<evidence type="ECO:0000313" key="3">
    <source>
        <dbReference type="Proteomes" id="UP001150925"/>
    </source>
</evidence>
<keyword evidence="3" id="KW-1185">Reference proteome</keyword>
<gene>
    <name evidence="2" type="ORF">IWQ62_004836</name>
</gene>
<dbReference type="AlphaFoldDB" id="A0A9W8AS54"/>
<feature type="compositionally biased region" description="Basic residues" evidence="1">
    <location>
        <begin position="80"/>
        <end position="106"/>
    </location>
</feature>
<feature type="region of interest" description="Disordered" evidence="1">
    <location>
        <begin position="403"/>
        <end position="435"/>
    </location>
</feature>
<feature type="compositionally biased region" description="Polar residues" evidence="1">
    <location>
        <begin position="521"/>
        <end position="534"/>
    </location>
</feature>
<sequence>MPSTTHEPAVLSVENGLKAFFSAPTRPCVRRSKQEPTDSDDNHSIQSADSLTTTCLPPADSDPAKLALLVQAPRLTGAGKRTRRCDKKGARRRRSLSSRDKHRKTPSLRLPPQIPPFRGGARSSPMVPSVLFTPALRSSAPVPPLRRPSSELPFFRPQQDGDGSPSNHLPLFVSRLSYCDINNPFELQVEVKQPTVTPAESLLFNYTTFEFSLPLEDTPCDIPLETFAYKESPLRSVSIRRTNRDDHRKVTSCQSTYNLDYLDEDCYHWLTTSLDTDQSLTSEPLHSYPVDEAADVQEYYHCLRRRMPPHHVLAHARHILARDILGPSKAAVLLYNHDILNNRCLFSLLDPATAAHFHESYLEDEPLKIETVDELSIHGGDSDVSLSPGTVVGDRSPFFLTAGQHHHQTDTGLLPPYSDTEFHSRPDTPGVLPPDSSVTLDSPLSPACDALDLATQSQGSEGCREVAESACPLMTDESSDQSKPSPFPLSLSSFSSGDTPRPLQSVTTWLSRYLSENNSIIQPSGLESDSSMANPNVGDETRGVSSAVNPTESQESETSSCSSPASAGDDSVFTLTASSPLMVDWYRTCWPVDGADVPDDVDYISLLGWDPMDPSTKPRMTRFNSSCWRMMATENRMIKARKIVSPLKKRLHLPRRNDKPQCSG</sequence>
<reference evidence="2" key="1">
    <citation type="submission" date="2022-07" db="EMBL/GenBank/DDBJ databases">
        <title>Phylogenomic reconstructions and comparative analyses of Kickxellomycotina fungi.</title>
        <authorList>
            <person name="Reynolds N.K."/>
            <person name="Stajich J.E."/>
            <person name="Barry K."/>
            <person name="Grigoriev I.V."/>
            <person name="Crous P."/>
            <person name="Smith M.E."/>
        </authorList>
    </citation>
    <scope>NUCLEOTIDE SEQUENCE</scope>
    <source>
        <strain evidence="2">RSA 1196</strain>
    </source>
</reference>
<proteinExistence type="predicted"/>
<feature type="region of interest" description="Disordered" evidence="1">
    <location>
        <begin position="521"/>
        <end position="569"/>
    </location>
</feature>
<evidence type="ECO:0000256" key="1">
    <source>
        <dbReference type="SAM" id="MobiDB-lite"/>
    </source>
</evidence>
<feature type="compositionally biased region" description="Basic and acidic residues" evidence="1">
    <location>
        <begin position="32"/>
        <end position="43"/>
    </location>
</feature>
<organism evidence="2 3">
    <name type="scientific">Dispira parvispora</name>
    <dbReference type="NCBI Taxonomy" id="1520584"/>
    <lineage>
        <taxon>Eukaryota</taxon>
        <taxon>Fungi</taxon>
        <taxon>Fungi incertae sedis</taxon>
        <taxon>Zoopagomycota</taxon>
        <taxon>Kickxellomycotina</taxon>
        <taxon>Dimargaritomycetes</taxon>
        <taxon>Dimargaritales</taxon>
        <taxon>Dimargaritaceae</taxon>
        <taxon>Dispira</taxon>
    </lineage>
</organism>
<name>A0A9W8AS54_9FUNG</name>
<dbReference type="Proteomes" id="UP001150925">
    <property type="component" value="Unassembled WGS sequence"/>
</dbReference>
<protein>
    <submittedName>
        <fullName evidence="2">Uncharacterized protein</fullName>
    </submittedName>
</protein>
<comment type="caution">
    <text evidence="2">The sequence shown here is derived from an EMBL/GenBank/DDBJ whole genome shotgun (WGS) entry which is preliminary data.</text>
</comment>
<feature type="region of interest" description="Disordered" evidence="1">
    <location>
        <begin position="473"/>
        <end position="501"/>
    </location>
</feature>
<feature type="region of interest" description="Disordered" evidence="1">
    <location>
        <begin position="23"/>
        <end position="59"/>
    </location>
</feature>
<dbReference type="OrthoDB" id="5573882at2759"/>
<evidence type="ECO:0000313" key="2">
    <source>
        <dbReference type="EMBL" id="KAJ1958878.1"/>
    </source>
</evidence>
<accession>A0A9W8AS54</accession>